<accession>A0ABQ8TG59</accession>
<keyword evidence="2" id="KW-0812">Transmembrane</keyword>
<evidence type="ECO:0000256" key="2">
    <source>
        <dbReference type="SAM" id="Phobius"/>
    </source>
</evidence>
<dbReference type="EMBL" id="JAJSOF020000011">
    <property type="protein sequence ID" value="KAJ4445101.1"/>
    <property type="molecule type" value="Genomic_DNA"/>
</dbReference>
<gene>
    <name evidence="3" type="ORF">ANN_06900</name>
</gene>
<feature type="transmembrane region" description="Helical" evidence="2">
    <location>
        <begin position="94"/>
        <end position="120"/>
    </location>
</feature>
<name>A0ABQ8TG59_PERAM</name>
<protein>
    <submittedName>
        <fullName evidence="3">Uncharacterized protein</fullName>
    </submittedName>
</protein>
<reference evidence="3 4" key="1">
    <citation type="journal article" date="2022" name="Allergy">
        <title>Genome assembly and annotation of Periplaneta americana reveal a comprehensive cockroach allergen profile.</title>
        <authorList>
            <person name="Wang L."/>
            <person name="Xiong Q."/>
            <person name="Saelim N."/>
            <person name="Wang L."/>
            <person name="Nong W."/>
            <person name="Wan A.T."/>
            <person name="Shi M."/>
            <person name="Liu X."/>
            <person name="Cao Q."/>
            <person name="Hui J.H.L."/>
            <person name="Sookrung N."/>
            <person name="Leung T.F."/>
            <person name="Tungtrongchitr A."/>
            <person name="Tsui S.K.W."/>
        </authorList>
    </citation>
    <scope>NUCLEOTIDE SEQUENCE [LARGE SCALE GENOMIC DNA]</scope>
    <source>
        <strain evidence="3">PWHHKU_190912</strain>
    </source>
</reference>
<proteinExistence type="predicted"/>
<keyword evidence="2" id="KW-1133">Transmembrane helix</keyword>
<comment type="caution">
    <text evidence="3">The sequence shown here is derived from an EMBL/GenBank/DDBJ whole genome shotgun (WGS) entry which is preliminary data.</text>
</comment>
<feature type="region of interest" description="Disordered" evidence="1">
    <location>
        <begin position="211"/>
        <end position="230"/>
    </location>
</feature>
<evidence type="ECO:0000313" key="4">
    <source>
        <dbReference type="Proteomes" id="UP001148838"/>
    </source>
</evidence>
<dbReference type="Proteomes" id="UP001148838">
    <property type="component" value="Unassembled WGS sequence"/>
</dbReference>
<evidence type="ECO:0000256" key="1">
    <source>
        <dbReference type="SAM" id="MobiDB-lite"/>
    </source>
</evidence>
<evidence type="ECO:0000313" key="3">
    <source>
        <dbReference type="EMBL" id="KAJ4445101.1"/>
    </source>
</evidence>
<keyword evidence="4" id="KW-1185">Reference proteome</keyword>
<keyword evidence="2" id="KW-0472">Membrane</keyword>
<organism evidence="3 4">
    <name type="scientific">Periplaneta americana</name>
    <name type="common">American cockroach</name>
    <name type="synonym">Blatta americana</name>
    <dbReference type="NCBI Taxonomy" id="6978"/>
    <lineage>
        <taxon>Eukaryota</taxon>
        <taxon>Metazoa</taxon>
        <taxon>Ecdysozoa</taxon>
        <taxon>Arthropoda</taxon>
        <taxon>Hexapoda</taxon>
        <taxon>Insecta</taxon>
        <taxon>Pterygota</taxon>
        <taxon>Neoptera</taxon>
        <taxon>Polyneoptera</taxon>
        <taxon>Dictyoptera</taxon>
        <taxon>Blattodea</taxon>
        <taxon>Blattoidea</taxon>
        <taxon>Blattidae</taxon>
        <taxon>Blattinae</taxon>
        <taxon>Periplaneta</taxon>
    </lineage>
</organism>
<sequence>MKDFRLATAQHSYSILRFVSKEFTLCKKMAMKDTELHSSSTDSDLQRLRDHRDSDELSKLRLGKIKLSYVEVPGSNANTNVPVCRSSSSITNGLILCVVIGIVCGILIWAATAAGMLLAADICKCYIHCQSYHSYFRLATAQHSYSILRFVSKEFTLCKKMAMKDAELHSSSTGSDLPRLRDHGDSVELSKLRLWKIKVAYVEVPGSNPNTNDPVCRPRNRSKKCGQNPSSSFVRTHTKLKFGESLDGFYLYVGNNYTRLSTSSIYTGALVCCKCALIHYDWADALRHHRNSVRNSHLGGHGGGNALGCRYLQVLHSLSELSFLLLRWPEYVAGMGQSRNAYRVWVGSMEGKRPLRRTRRRWQNNIQTDLREVGYDDRDWINLAQNSD</sequence>